<feature type="compositionally biased region" description="Basic and acidic residues" evidence="2">
    <location>
        <begin position="1"/>
        <end position="13"/>
    </location>
</feature>
<dbReference type="PANTHER" id="PTHR16943:SF8">
    <property type="entry name" value="2-METHYLCITRATE DEHYDRATASE"/>
    <property type="match status" value="1"/>
</dbReference>
<sequence>MSTQVLRKDDHEAGSTASSAVDSTAGGIAGELARFALELKLEAVPLAVRERAKHLLLDAIGLAYAAHATDFARVALDGLSVLGKGDATVIGHGRVLTARDAMVMNGVLAHGLDFDDTHSRGVIHATASLLPCVFGVSDGRPLDGAQMLAAYIAGMEAATRVGSVAKSGFHQVGFHPTGVVGIFGCALAAARLLGLSQQQARMAQGIALSMASGSLEFLQDGAWTKRMHPGWAAQSAYTAAALASRGYVGASAPYEGRFGLFSSYLGEQRGNADLSLATAALGDKWEIDEVAIKPVPACHFTHAFADAGAALHHEWQRRGYPLTELIGRIARIRVKVPEGVVKVVCEPVANKRRPANAYDAQFSVPYVTASALVKGRFTLDELEPAALRDDSVLALAAKVEYEIDPASTFPRHYTGEVGLELASGETLWHREAVNRGSADRPLSNDEIVGKYRANARRALSDARVEKIRETVLALDTLPPGTLHRVLGEAV</sequence>
<proteinExistence type="inferred from homology"/>
<dbReference type="OrthoDB" id="9797528at2"/>
<evidence type="ECO:0000313" key="5">
    <source>
        <dbReference type="EMBL" id="SMG58928.1"/>
    </source>
</evidence>
<evidence type="ECO:0000256" key="1">
    <source>
        <dbReference type="ARBA" id="ARBA00006174"/>
    </source>
</evidence>
<dbReference type="InterPro" id="IPR036148">
    <property type="entry name" value="MmgE/PrpD_sf"/>
</dbReference>
<dbReference type="Proteomes" id="UP000193228">
    <property type="component" value="Unassembled WGS sequence"/>
</dbReference>
<dbReference type="InterPro" id="IPR045336">
    <property type="entry name" value="MmgE_PrpD_N"/>
</dbReference>
<evidence type="ECO:0000259" key="4">
    <source>
        <dbReference type="Pfam" id="PF19305"/>
    </source>
</evidence>
<dbReference type="EMBL" id="FXAT01000012">
    <property type="protein sequence ID" value="SMG58928.1"/>
    <property type="molecule type" value="Genomic_DNA"/>
</dbReference>
<feature type="region of interest" description="Disordered" evidence="2">
    <location>
        <begin position="1"/>
        <end position="21"/>
    </location>
</feature>
<accession>A0A1X7LYE0</accession>
<organism evidence="5 6">
    <name type="scientific">Paraburkholderia susongensis</name>
    <dbReference type="NCBI Taxonomy" id="1515439"/>
    <lineage>
        <taxon>Bacteria</taxon>
        <taxon>Pseudomonadati</taxon>
        <taxon>Pseudomonadota</taxon>
        <taxon>Betaproteobacteria</taxon>
        <taxon>Burkholderiales</taxon>
        <taxon>Burkholderiaceae</taxon>
        <taxon>Paraburkholderia</taxon>
    </lineage>
</organism>
<dbReference type="InterPro" id="IPR045337">
    <property type="entry name" value="MmgE_PrpD_C"/>
</dbReference>
<evidence type="ECO:0000256" key="2">
    <source>
        <dbReference type="SAM" id="MobiDB-lite"/>
    </source>
</evidence>
<dbReference type="STRING" id="1515439.SAMN06265784_11254"/>
<dbReference type="PANTHER" id="PTHR16943">
    <property type="entry name" value="2-METHYLCITRATE DEHYDRATASE-RELATED"/>
    <property type="match status" value="1"/>
</dbReference>
<dbReference type="AlphaFoldDB" id="A0A1X7LYE0"/>
<gene>
    <name evidence="5" type="ORF">SAMN06265784_11254</name>
</gene>
<name>A0A1X7LYE0_9BURK</name>
<keyword evidence="6" id="KW-1185">Reference proteome</keyword>
<protein>
    <submittedName>
        <fullName evidence="5">2-methylcitrate dehydratase PrpD</fullName>
    </submittedName>
</protein>
<dbReference type="InterPro" id="IPR042183">
    <property type="entry name" value="MmgE/PrpD_sf_1"/>
</dbReference>
<dbReference type="Pfam" id="PF19305">
    <property type="entry name" value="MmgE_PrpD_C"/>
    <property type="match status" value="1"/>
</dbReference>
<reference evidence="6" key="1">
    <citation type="submission" date="2017-04" db="EMBL/GenBank/DDBJ databases">
        <authorList>
            <person name="Varghese N."/>
            <person name="Submissions S."/>
        </authorList>
    </citation>
    <scope>NUCLEOTIDE SEQUENCE [LARGE SCALE GENOMIC DNA]</scope>
    <source>
        <strain evidence="6">LMG 29540</strain>
    </source>
</reference>
<dbReference type="GO" id="GO:0016829">
    <property type="term" value="F:lyase activity"/>
    <property type="evidence" value="ECO:0007669"/>
    <property type="project" value="InterPro"/>
</dbReference>
<dbReference type="InterPro" id="IPR042188">
    <property type="entry name" value="MmgE/PrpD_sf_2"/>
</dbReference>
<dbReference type="Gene3D" id="3.30.1330.120">
    <property type="entry name" value="2-methylcitrate dehydratase PrpD"/>
    <property type="match status" value="1"/>
</dbReference>
<dbReference type="SUPFAM" id="SSF103378">
    <property type="entry name" value="2-methylcitrate dehydratase PrpD"/>
    <property type="match status" value="1"/>
</dbReference>
<evidence type="ECO:0000313" key="6">
    <source>
        <dbReference type="Proteomes" id="UP000193228"/>
    </source>
</evidence>
<feature type="domain" description="MmgE/PrpD N-terminal" evidence="3">
    <location>
        <begin position="31"/>
        <end position="268"/>
    </location>
</feature>
<dbReference type="InterPro" id="IPR005656">
    <property type="entry name" value="MmgE_PrpD"/>
</dbReference>
<comment type="similarity">
    <text evidence="1">Belongs to the PrpD family.</text>
</comment>
<feature type="domain" description="MmgE/PrpD C-terminal" evidence="4">
    <location>
        <begin position="296"/>
        <end position="475"/>
    </location>
</feature>
<dbReference type="Gene3D" id="1.10.4100.10">
    <property type="entry name" value="2-methylcitrate dehydratase PrpD"/>
    <property type="match status" value="1"/>
</dbReference>
<dbReference type="RefSeq" id="WP_085488649.1">
    <property type="nucleotide sequence ID" value="NZ_FXAT01000012.1"/>
</dbReference>
<evidence type="ECO:0000259" key="3">
    <source>
        <dbReference type="Pfam" id="PF03972"/>
    </source>
</evidence>
<dbReference type="Pfam" id="PF03972">
    <property type="entry name" value="MmgE_PrpD_N"/>
    <property type="match status" value="1"/>
</dbReference>